<evidence type="ECO:0000256" key="3">
    <source>
        <dbReference type="ARBA" id="ARBA00011520"/>
    </source>
</evidence>
<dbReference type="EMBL" id="HBEL01032724">
    <property type="protein sequence ID" value="CAD8419196.1"/>
    <property type="molecule type" value="Transcribed_RNA"/>
</dbReference>
<evidence type="ECO:0000313" key="9">
    <source>
        <dbReference type="EMBL" id="CAD8419195.1"/>
    </source>
</evidence>
<feature type="region of interest" description="Disordered" evidence="7">
    <location>
        <begin position="158"/>
        <end position="186"/>
    </location>
</feature>
<dbReference type="GO" id="GO:0003747">
    <property type="term" value="F:translation release factor activity"/>
    <property type="evidence" value="ECO:0007669"/>
    <property type="project" value="InterPro"/>
</dbReference>
<feature type="compositionally biased region" description="Acidic residues" evidence="7">
    <location>
        <begin position="165"/>
        <end position="186"/>
    </location>
</feature>
<dbReference type="InterPro" id="IPR029064">
    <property type="entry name" value="Ribosomal_eL30-like_sf"/>
</dbReference>
<evidence type="ECO:0000256" key="5">
    <source>
        <dbReference type="ARBA" id="ARBA00022490"/>
    </source>
</evidence>
<reference evidence="10" key="1">
    <citation type="submission" date="2021-01" db="EMBL/GenBank/DDBJ databases">
        <authorList>
            <person name="Corre E."/>
            <person name="Pelletier E."/>
            <person name="Niang G."/>
            <person name="Scheremetjew M."/>
            <person name="Finn R."/>
            <person name="Kale V."/>
            <person name="Holt S."/>
            <person name="Cochrane G."/>
            <person name="Meng A."/>
            <person name="Brown T."/>
            <person name="Cohen L."/>
        </authorList>
    </citation>
    <scope>NUCLEOTIDE SEQUENCE</scope>
    <source>
        <strain evidence="10">CCAP1064/1</strain>
    </source>
</reference>
<keyword evidence="6" id="KW-0648">Protein biosynthesis</keyword>
<keyword evidence="5" id="KW-0963">Cytoplasm</keyword>
<evidence type="ECO:0000256" key="6">
    <source>
        <dbReference type="ARBA" id="ARBA00022917"/>
    </source>
</evidence>
<gene>
    <name evidence="9" type="ORF">PINE0816_LOCUS15330</name>
    <name evidence="10" type="ORF">PINE0816_LOCUS15331</name>
</gene>
<dbReference type="FunFam" id="3.30.1330.30:FF:000006">
    <property type="entry name" value="Peptide chain release factor subunit 1"/>
    <property type="match status" value="1"/>
</dbReference>
<comment type="similarity">
    <text evidence="2">Belongs to the eukaryotic release factor 1 family.</text>
</comment>
<dbReference type="InterPro" id="IPR004403">
    <property type="entry name" value="Peptide_chain-rel_eRF1/aRF1"/>
</dbReference>
<organism evidence="10">
    <name type="scientific">Proboscia inermis</name>
    <dbReference type="NCBI Taxonomy" id="420281"/>
    <lineage>
        <taxon>Eukaryota</taxon>
        <taxon>Sar</taxon>
        <taxon>Stramenopiles</taxon>
        <taxon>Ochrophyta</taxon>
        <taxon>Bacillariophyta</taxon>
        <taxon>Coscinodiscophyceae</taxon>
        <taxon>Rhizosoleniophycidae</taxon>
        <taxon>Rhizosoleniales</taxon>
        <taxon>Rhizosoleniaceae</taxon>
        <taxon>Proboscia</taxon>
    </lineage>
</organism>
<dbReference type="SUPFAM" id="SSF55315">
    <property type="entry name" value="L30e-like"/>
    <property type="match status" value="1"/>
</dbReference>
<dbReference type="Pfam" id="PF03465">
    <property type="entry name" value="eRF1_3"/>
    <property type="match status" value="1"/>
</dbReference>
<dbReference type="InterPro" id="IPR005142">
    <property type="entry name" value="eRF1_3"/>
</dbReference>
<feature type="domain" description="eRF1" evidence="8">
    <location>
        <begin position="11"/>
        <end position="148"/>
    </location>
</feature>
<proteinExistence type="inferred from homology"/>
<dbReference type="Gene3D" id="3.30.1330.30">
    <property type="match status" value="1"/>
</dbReference>
<evidence type="ECO:0000256" key="4">
    <source>
        <dbReference type="ARBA" id="ARBA00013382"/>
    </source>
</evidence>
<evidence type="ECO:0000256" key="1">
    <source>
        <dbReference type="ARBA" id="ARBA00004496"/>
    </source>
</evidence>
<evidence type="ECO:0000313" key="10">
    <source>
        <dbReference type="EMBL" id="CAD8419196.1"/>
    </source>
</evidence>
<dbReference type="GO" id="GO:0005737">
    <property type="term" value="C:cytoplasm"/>
    <property type="evidence" value="ECO:0007669"/>
    <property type="project" value="UniProtKB-SubCell"/>
</dbReference>
<name>A0A6T8LW95_9STRA</name>
<evidence type="ECO:0000259" key="8">
    <source>
        <dbReference type="Pfam" id="PF03465"/>
    </source>
</evidence>
<sequence>MSADALGAVKLMKEKKLLQKFMDEISQDTGRFCFMVDDTMKALELGAIENLIIWENLSVNRFELRNTSTQETSIIHLTTEQEANDNFFHDTETGVELEVVEKEEFVEWMANNYKQFGCKLEFVTDRSSEGTQFVKGFGGIGGILRWKVDFVELNNFEDQGKHDNDDDSDSDDSADEYDFDDDDFGF</sequence>
<evidence type="ECO:0000256" key="2">
    <source>
        <dbReference type="ARBA" id="ARBA00005326"/>
    </source>
</evidence>
<accession>A0A6T8LW95</accession>
<dbReference type="AlphaFoldDB" id="A0A6T8LW95"/>
<comment type="subcellular location">
    <subcellularLocation>
        <location evidence="1">Cytoplasm</location>
    </subcellularLocation>
</comment>
<evidence type="ECO:0000256" key="7">
    <source>
        <dbReference type="SAM" id="MobiDB-lite"/>
    </source>
</evidence>
<comment type="subunit">
    <text evidence="3">Heterodimer of two subunits, one of which binds GTP.</text>
</comment>
<protein>
    <recommendedName>
        <fullName evidence="4">Eukaryotic peptide chain release factor subunit 1</fullName>
    </recommendedName>
</protein>
<dbReference type="PANTHER" id="PTHR10113">
    <property type="entry name" value="PEPTIDE CHAIN RELEASE FACTOR SUBUNIT 1"/>
    <property type="match status" value="1"/>
</dbReference>
<dbReference type="EMBL" id="HBEL01032723">
    <property type="protein sequence ID" value="CAD8419195.1"/>
    <property type="molecule type" value="Transcribed_RNA"/>
</dbReference>